<dbReference type="Pfam" id="PF12770">
    <property type="entry name" value="CHAT"/>
    <property type="match status" value="1"/>
</dbReference>
<evidence type="ECO:0000313" key="3">
    <source>
        <dbReference type="Proteomes" id="UP000703269"/>
    </source>
</evidence>
<dbReference type="InterPro" id="IPR011990">
    <property type="entry name" value="TPR-like_helical_dom_sf"/>
</dbReference>
<evidence type="ECO:0000259" key="1">
    <source>
        <dbReference type="Pfam" id="PF12770"/>
    </source>
</evidence>
<comment type="caution">
    <text evidence="2">The sequence shown here is derived from an EMBL/GenBank/DDBJ whole genome shotgun (WGS) entry which is preliminary data.</text>
</comment>
<organism evidence="2 3">
    <name type="scientific">Phanerochaete sordida</name>
    <dbReference type="NCBI Taxonomy" id="48140"/>
    <lineage>
        <taxon>Eukaryota</taxon>
        <taxon>Fungi</taxon>
        <taxon>Dikarya</taxon>
        <taxon>Basidiomycota</taxon>
        <taxon>Agaricomycotina</taxon>
        <taxon>Agaricomycetes</taxon>
        <taxon>Polyporales</taxon>
        <taxon>Phanerochaetaceae</taxon>
        <taxon>Phanerochaete</taxon>
    </lineage>
</organism>
<reference evidence="2 3" key="1">
    <citation type="submission" date="2021-08" db="EMBL/GenBank/DDBJ databases">
        <title>Draft Genome Sequence of Phanerochaete sordida strain YK-624.</title>
        <authorList>
            <person name="Mori T."/>
            <person name="Dohra H."/>
            <person name="Suzuki T."/>
            <person name="Kawagishi H."/>
            <person name="Hirai H."/>
        </authorList>
    </citation>
    <scope>NUCLEOTIDE SEQUENCE [LARGE SCALE GENOMIC DNA]</scope>
    <source>
        <strain evidence="2 3">YK-624</strain>
    </source>
</reference>
<evidence type="ECO:0000313" key="2">
    <source>
        <dbReference type="EMBL" id="GJE92059.1"/>
    </source>
</evidence>
<dbReference type="EMBL" id="BPQB01000024">
    <property type="protein sequence ID" value="GJE92059.1"/>
    <property type="molecule type" value="Genomic_DNA"/>
</dbReference>
<dbReference type="OrthoDB" id="3169018at2759"/>
<name>A0A9P3GE25_9APHY</name>
<gene>
    <name evidence="2" type="ORF">PsYK624_082120</name>
</gene>
<keyword evidence="3" id="KW-1185">Reference proteome</keyword>
<feature type="domain" description="CHAT" evidence="1">
    <location>
        <begin position="1065"/>
        <end position="1349"/>
    </location>
</feature>
<proteinExistence type="predicted"/>
<dbReference type="Proteomes" id="UP000703269">
    <property type="component" value="Unassembled WGS sequence"/>
</dbReference>
<dbReference type="Gene3D" id="1.25.40.10">
    <property type="entry name" value="Tetratricopeptide repeat domain"/>
    <property type="match status" value="2"/>
</dbReference>
<dbReference type="InterPro" id="IPR024983">
    <property type="entry name" value="CHAT_dom"/>
</dbReference>
<accession>A0A9P3GE25</accession>
<protein>
    <submittedName>
        <fullName evidence="2">CHAT domain-containing protein</fullName>
    </submittedName>
</protein>
<sequence length="1350" mass="149895">MPIRSAILDIVVPALVSLFAESSEESILDSCIDNATEALPLRPRGHPGRPRSLINLALAKKAKFLYSGSAQDIEDSVDTLREALELLPPLSTLRAETLGRLADALRYRFTMDGDFRNIEESVEHARDAVALCEPRAVIRSNILSSLASSLHQRFGYTGDPEDSRSATLYFAEGLSCSTPRGSIHLNTLVQFLQSQFDHLPQHSSQDLLRQSAALAQTALDSMSSGNVLRPVLLGVLARASAVRFEETKRPEEMEASLAFITDALRSCSRSAAAYPSLLLCSANNFFARFSEYHDPTDLTRCLEAAQHALTLCSSTHFLRYKILEQLGEGSVRLHAQTQDITVLHQAINCLNDALALCPLRSPSRHTCVLKLVNALDKRSHLPDQAQDVERAMAVLQESIPLQPRAHSAYAIMLLVLAKLSYRRFLANRNPENLDALIDSSHKVLASASRFSDVSDVVSAMAFALQERYRTKGQREDLDESIEYGYSALALFPPGHHDIAETLGDLAAALRRRFEAGATCADLDQAIILLQRKLNVDPESFKSSLYLAEALMSRFIHTGRLIDLGKAIRHGHGALAICPADVPERWMLLYQLSTYLYARYDQTEQLEDLSVCISHLSEMLSLDVPEGPHPKPLGRSFLLCFLSACFRARWRHQRDPRDVAESMVHAQKALRASTAEQQNARHVVINFAEHYHCLYEQTGEAHHLTKAIEAYREALSLLQASYLSDEQRLALVSGLGSALVTRYKMQRIAEDLEECIDRGESALSLEAPKQAFLRWQRRLCLFTIATALEEKYRLSGNREDMARAIIYAQESVSGPDHDVKRAEHLQHAMLWARLAHEEHHPSTLDAYRVCLEIMEEKVVTAPTLEMQHDVVRDQRFLPSNAAAYAIDQGNLALAVELLEQGRALLWSQIRRLRTPLDQLEESADLIQLRTAFVEQSHALESIGSSSNPFLQPDLYSDSYGAILEAKRRLAAELDETIEKIRVHIPGFMKRPSFEQLKRAGDEGPVVIVNHSVYRSDALILGPGDSLSCVSLSGEFYSRAVELSHELFEARQTLRTAPKKYDQTLRRTLKALADILVEPVIEKFEEHGVQSGSRIWWCPTSVVSALPLHAAGPLTTPSKGRAYLSDLYIPSYAPTLTALIEARTARGGGPLNRRGLLGVVLLDETLEAVSDEVDVLRGRFAEDSLTIAVGEGCTREAVLAGLAERPWAHFVCHGTLKTGEPFNAAFMLSNGERLTLLDVIKAGRQNAELAVLAACHTAEQTQDSASDEALHLAAAMQFAGFRSVVGTMWQMQDEDGPTFARTFYDALFAEQSIRKLESGYKGAARALCLATKAMRKSKVSLERWVNYVHIGA</sequence>